<evidence type="ECO:0000256" key="1">
    <source>
        <dbReference type="SAM" id="MobiDB-lite"/>
    </source>
</evidence>
<keyword evidence="3" id="KW-1185">Reference proteome</keyword>
<dbReference type="Proteomes" id="UP000054317">
    <property type="component" value="Unassembled WGS sequence"/>
</dbReference>
<feature type="region of interest" description="Disordered" evidence="1">
    <location>
        <begin position="406"/>
        <end position="430"/>
    </location>
</feature>
<dbReference type="AlphaFoldDB" id="R7S8F9"/>
<evidence type="ECO:0000313" key="2">
    <source>
        <dbReference type="EMBL" id="EIW51947.1"/>
    </source>
</evidence>
<evidence type="ECO:0000313" key="3">
    <source>
        <dbReference type="Proteomes" id="UP000054317"/>
    </source>
</evidence>
<protein>
    <submittedName>
        <fullName evidence="2">Uncharacterized protein</fullName>
    </submittedName>
</protein>
<feature type="region of interest" description="Disordered" evidence="1">
    <location>
        <begin position="334"/>
        <end position="377"/>
    </location>
</feature>
<accession>R7S8F9</accession>
<name>R7S8F9_TRAVS</name>
<reference evidence="3" key="1">
    <citation type="journal article" date="2012" name="Science">
        <title>The Paleozoic origin of enzymatic lignin decomposition reconstructed from 31 fungal genomes.</title>
        <authorList>
            <person name="Floudas D."/>
            <person name="Binder M."/>
            <person name="Riley R."/>
            <person name="Barry K."/>
            <person name="Blanchette R.A."/>
            <person name="Henrissat B."/>
            <person name="Martinez A.T."/>
            <person name="Otillar R."/>
            <person name="Spatafora J.W."/>
            <person name="Yadav J.S."/>
            <person name="Aerts A."/>
            <person name="Benoit I."/>
            <person name="Boyd A."/>
            <person name="Carlson A."/>
            <person name="Copeland A."/>
            <person name="Coutinho P.M."/>
            <person name="de Vries R.P."/>
            <person name="Ferreira P."/>
            <person name="Findley K."/>
            <person name="Foster B."/>
            <person name="Gaskell J."/>
            <person name="Glotzer D."/>
            <person name="Gorecki P."/>
            <person name="Heitman J."/>
            <person name="Hesse C."/>
            <person name="Hori C."/>
            <person name="Igarashi K."/>
            <person name="Jurgens J.A."/>
            <person name="Kallen N."/>
            <person name="Kersten P."/>
            <person name="Kohler A."/>
            <person name="Kuees U."/>
            <person name="Kumar T.K.A."/>
            <person name="Kuo A."/>
            <person name="LaButti K."/>
            <person name="Larrondo L.F."/>
            <person name="Lindquist E."/>
            <person name="Ling A."/>
            <person name="Lombard V."/>
            <person name="Lucas S."/>
            <person name="Lundell T."/>
            <person name="Martin R."/>
            <person name="McLaughlin D.J."/>
            <person name="Morgenstern I."/>
            <person name="Morin E."/>
            <person name="Murat C."/>
            <person name="Nagy L.G."/>
            <person name="Nolan M."/>
            <person name="Ohm R.A."/>
            <person name="Patyshakuliyeva A."/>
            <person name="Rokas A."/>
            <person name="Ruiz-Duenas F.J."/>
            <person name="Sabat G."/>
            <person name="Salamov A."/>
            <person name="Samejima M."/>
            <person name="Schmutz J."/>
            <person name="Slot J.C."/>
            <person name="St John F."/>
            <person name="Stenlid J."/>
            <person name="Sun H."/>
            <person name="Sun S."/>
            <person name="Syed K."/>
            <person name="Tsang A."/>
            <person name="Wiebenga A."/>
            <person name="Young D."/>
            <person name="Pisabarro A."/>
            <person name="Eastwood D.C."/>
            <person name="Martin F."/>
            <person name="Cullen D."/>
            <person name="Grigoriev I.V."/>
            <person name="Hibbett D.S."/>
        </authorList>
    </citation>
    <scope>NUCLEOTIDE SEQUENCE [LARGE SCALE GENOMIC DNA]</scope>
    <source>
        <strain evidence="3">FP-101664</strain>
    </source>
</reference>
<gene>
    <name evidence="2" type="ORF">TRAVEDRAFT_24688</name>
</gene>
<dbReference type="EMBL" id="JH711797">
    <property type="protein sequence ID" value="EIW51947.1"/>
    <property type="molecule type" value="Genomic_DNA"/>
</dbReference>
<sequence length="624" mass="67738">MVSHALETLRTGSSEDTGAQCGRLPVEVDMLALLRCEDENGRLLALPLRHSQECGKLFGATIGTHFGCTDNLPNHGPYRLVSLATEELEILLEYVRPTVSEVSLFHHAAPRPSIPKSLQLEHFTLFLALPAWPLSGTDLVVFDIAPHSIDALGVLGFVSSPLQVVRSELEIVLETTLSFSDGGSLRTPYTVEITFTLTELESLDTKACCSVKCQGAKVIESRTFDSSSDTITPTPYEFRVVTPQILEPTSKLNDHIDSSTSVIGVYSGVRRTLVLTEYTLQSDGDLEDDTRTCMVRLLRVALEFPFASHQVPYDCPDGTKFWLTLDLSDEYESTWPTESDLDSSERPDRVSEESPSSSPVTEYDGLSSPATRILDPVMDPPLETAAAMPLVDSDNPTSTSAVDISDATQAETSEEDSVQPQKPFEANARPVRFQTDSPTGILAESPLSPWLSNSNLRSSGTAQPDVIVPLETYTGPQSANRSCSRSTEEVVITSQKVSHLSQELGGSDTPQHAETQWSSSEYPDPPSSSTTRIEAHDYPQPTADADIHYALQDSVNALRVQVSAMSSQIAELTLQNAGVASENAILSMQVAYISSQMTDMFARFDLLTGALGPGNVAEPTSQES</sequence>
<feature type="compositionally biased region" description="Basic and acidic residues" evidence="1">
    <location>
        <begin position="343"/>
        <end position="352"/>
    </location>
</feature>
<dbReference type="GeneID" id="19412408"/>
<feature type="region of interest" description="Disordered" evidence="1">
    <location>
        <begin position="496"/>
        <end position="533"/>
    </location>
</feature>
<dbReference type="RefSeq" id="XP_008044989.1">
    <property type="nucleotide sequence ID" value="XM_008046798.1"/>
</dbReference>
<dbReference type="KEGG" id="tvs:TRAVEDRAFT_24688"/>
<organism evidence="2 3">
    <name type="scientific">Trametes versicolor (strain FP-101664)</name>
    <name type="common">White-rot fungus</name>
    <name type="synonym">Coriolus versicolor</name>
    <dbReference type="NCBI Taxonomy" id="717944"/>
    <lineage>
        <taxon>Eukaryota</taxon>
        <taxon>Fungi</taxon>
        <taxon>Dikarya</taxon>
        <taxon>Basidiomycota</taxon>
        <taxon>Agaricomycotina</taxon>
        <taxon>Agaricomycetes</taxon>
        <taxon>Polyporales</taxon>
        <taxon>Polyporaceae</taxon>
        <taxon>Trametes</taxon>
    </lineage>
</organism>
<feature type="compositionally biased region" description="Polar residues" evidence="1">
    <location>
        <begin position="508"/>
        <end position="517"/>
    </location>
</feature>
<proteinExistence type="predicted"/>